<feature type="domain" description="Cadherin" evidence="5">
    <location>
        <begin position="3294"/>
        <end position="3380"/>
    </location>
</feature>
<dbReference type="InterPro" id="IPR001343">
    <property type="entry name" value="Hemolysn_Ca-bd"/>
</dbReference>
<dbReference type="Pfam" id="PF17963">
    <property type="entry name" value="Big_9"/>
    <property type="match status" value="1"/>
</dbReference>
<dbReference type="InterPro" id="IPR015919">
    <property type="entry name" value="Cadherin-like_sf"/>
</dbReference>
<feature type="region of interest" description="Disordered" evidence="4">
    <location>
        <begin position="4113"/>
        <end position="4221"/>
    </location>
</feature>
<accession>A0ABP9LQ44</accession>
<dbReference type="Proteomes" id="UP001501083">
    <property type="component" value="Unassembled WGS sequence"/>
</dbReference>
<feature type="domain" description="Cadherin" evidence="5">
    <location>
        <begin position="3724"/>
        <end position="3823"/>
    </location>
</feature>
<keyword evidence="7" id="KW-1185">Reference proteome</keyword>
<dbReference type="Gene3D" id="2.60.40.3440">
    <property type="match status" value="1"/>
</dbReference>
<evidence type="ECO:0000256" key="4">
    <source>
        <dbReference type="SAM" id="MobiDB-lite"/>
    </source>
</evidence>
<dbReference type="Gene3D" id="2.60.40.60">
    <property type="entry name" value="Cadherins"/>
    <property type="match status" value="4"/>
</dbReference>
<dbReference type="PANTHER" id="PTHR38340">
    <property type="entry name" value="S-LAYER PROTEIN"/>
    <property type="match status" value="1"/>
</dbReference>
<keyword evidence="3" id="KW-0106">Calcium</keyword>
<comment type="caution">
    <text evidence="6">The sequence shown here is derived from an EMBL/GenBank/DDBJ whole genome shotgun (WGS) entry which is preliminary data.</text>
</comment>
<dbReference type="SUPFAM" id="SSF51120">
    <property type="entry name" value="beta-Roll"/>
    <property type="match status" value="10"/>
</dbReference>
<evidence type="ECO:0000259" key="5">
    <source>
        <dbReference type="PROSITE" id="PS50268"/>
    </source>
</evidence>
<dbReference type="PANTHER" id="PTHR38340:SF1">
    <property type="entry name" value="S-LAYER PROTEIN"/>
    <property type="match status" value="1"/>
</dbReference>
<evidence type="ECO:0000313" key="6">
    <source>
        <dbReference type="EMBL" id="GAA5083090.1"/>
    </source>
</evidence>
<dbReference type="Gene3D" id="2.150.10.10">
    <property type="entry name" value="Serralysin-like metalloprotease, C-terminal"/>
    <property type="match status" value="12"/>
</dbReference>
<feature type="compositionally biased region" description="Low complexity" evidence="4">
    <location>
        <begin position="4201"/>
        <end position="4213"/>
    </location>
</feature>
<feature type="domain" description="Cadherin" evidence="5">
    <location>
        <begin position="2551"/>
        <end position="2668"/>
    </location>
</feature>
<feature type="domain" description="Cadherin" evidence="5">
    <location>
        <begin position="2337"/>
        <end position="2433"/>
    </location>
</feature>
<dbReference type="InterPro" id="IPR002126">
    <property type="entry name" value="Cadherin-like_dom"/>
</dbReference>
<evidence type="ECO:0000313" key="7">
    <source>
        <dbReference type="Proteomes" id="UP001501083"/>
    </source>
</evidence>
<dbReference type="InterPro" id="IPR018511">
    <property type="entry name" value="Hemolysin-typ_Ca-bd_CS"/>
</dbReference>
<keyword evidence="2" id="KW-0964">Secreted</keyword>
<dbReference type="PRINTS" id="PR00313">
    <property type="entry name" value="CABNDNGRPT"/>
</dbReference>
<dbReference type="EMBL" id="BAABKY010000006">
    <property type="protein sequence ID" value="GAA5083090.1"/>
    <property type="molecule type" value="Genomic_DNA"/>
</dbReference>
<protein>
    <recommendedName>
        <fullName evidence="5">Cadherin domain-containing protein</fullName>
    </recommendedName>
</protein>
<organism evidence="6 7">
    <name type="scientific">Lysobacter panacisoli</name>
    <dbReference type="NCBI Taxonomy" id="1255263"/>
    <lineage>
        <taxon>Bacteria</taxon>
        <taxon>Pseudomonadati</taxon>
        <taxon>Pseudomonadota</taxon>
        <taxon>Gammaproteobacteria</taxon>
        <taxon>Lysobacterales</taxon>
        <taxon>Lysobacteraceae</taxon>
        <taxon>Lysobacter</taxon>
    </lineage>
</organism>
<evidence type="ECO:0000256" key="2">
    <source>
        <dbReference type="ARBA" id="ARBA00022525"/>
    </source>
</evidence>
<dbReference type="InterPro" id="IPR050557">
    <property type="entry name" value="RTX_toxin/Mannuronan_C5-epim"/>
</dbReference>
<evidence type="ECO:0000256" key="1">
    <source>
        <dbReference type="ARBA" id="ARBA00004613"/>
    </source>
</evidence>
<comment type="subcellular location">
    <subcellularLocation>
        <location evidence="1">Secreted</location>
    </subcellularLocation>
</comment>
<dbReference type="Pfam" id="PF00353">
    <property type="entry name" value="HemolysinCabind"/>
    <property type="match status" value="18"/>
</dbReference>
<dbReference type="PROSITE" id="PS50268">
    <property type="entry name" value="CADHERIN_2"/>
    <property type="match status" value="5"/>
</dbReference>
<dbReference type="PROSITE" id="PS00330">
    <property type="entry name" value="HEMOLYSIN_CALCIUM"/>
    <property type="match status" value="17"/>
</dbReference>
<gene>
    <name evidence="6" type="ORF">GCM10025759_35650</name>
</gene>
<feature type="domain" description="Cadherin" evidence="5">
    <location>
        <begin position="3496"/>
        <end position="3606"/>
    </location>
</feature>
<evidence type="ECO:0000256" key="3">
    <source>
        <dbReference type="ARBA" id="ARBA00022837"/>
    </source>
</evidence>
<name>A0ABP9LQ44_9GAMM</name>
<dbReference type="CDD" id="cd11304">
    <property type="entry name" value="Cadherin_repeat"/>
    <property type="match status" value="5"/>
</dbReference>
<dbReference type="RefSeq" id="WP_158983775.1">
    <property type="nucleotide sequence ID" value="NZ_BAABKY010000006.1"/>
</dbReference>
<dbReference type="InterPro" id="IPR011049">
    <property type="entry name" value="Serralysin-like_metalloprot_C"/>
</dbReference>
<proteinExistence type="predicted"/>
<sequence length="4279" mass="442882">MVARILPKIPKRDKTTMDQTLAELANATSLDAHWIQLTLAEYTQLIDPNNLEDFDSLGKVMPDGWEIIDFVNDSSGFQATAIYHAASNSLIFAPTPTQFSPFDGRDIITDLAGAIPNMLVPAQLDDAIAFIDRVYGSLPFNATFSNVYFPGFSLGSPLANVQAYYAHAKGYLGDADVSLISMGSAFFGSDLEAALARNGVALTAADRAWLDARKVHYLDPNDVVPETRFINGQEGTINKVPDFYLEDSAGGYHLVTDLAAHAGRVYIWRVRQAEELGVNLENMATIAYKASDGSVQLKLVPKSEVTLVLPPGGVADSLELLPEGYLLDGSVSFDEGNSHYVRGVTINGEYVEVESVDLNGDGIYDQTTKTYSNPLIGRPDRSITHREYSVSPGSMDDGDYVQVGELIVDANHNGVPEHTLTVSTRGELTVTVETFTDEATGEKTVENTVEFFGLDLSVVGSAFGSALGNVLFDDQLERMLGSTVLQTLGGTLADSIGFLRIGQSGVDAMQNAFKGFEAELGTNLAGAVSSYLVGEIIHAAGLEGTVVGDLGQSLAAQTLTQIITNIATGAPVMNGVTFSLVNTFTIVGSYVGAKLASKLVEFDTVEGQIGAAVGTTIGAAAGAKWGLSIGKIWGPVGAAIGAFVGYILGGLIGSLFAKTPRSGADVTWDNNRQTFEVGSIWSKGGAGKDGARSLADAVASNLNATLEQVGARLVNPATVRTGNYGINGKDYVYRVNGQIQFRTREVADLINYGTYVAFQSMVSQLAGGDIHAKRALAAHVRIFAGSPTSFSTEMLLGDFAVAADYSRYLADPTGINALISANPESAFAAGWAVTFARIMELGLNKRNATDWIGGFGLFFDELRDGKVDGQVFHAGNLALDFDGGNRRVFRVRDIRGVELGSLEDSVEAESKDLISGTAGDDVIQVVGDRLASTAGLTVNGAAGAASPFTIDVAATIDGGAGNDLIMGGDLGNDLLGGDGNDTLVGGLLDDWLLGQAGDDVLFAGKPANTSFAIGDLAQEAAAVSVDGGNGNYLDGGAGNDRLYGGKGSDWLRGGGGSDRLVGGAGGDVLEGGAGDDRGANGEAAIFGGAGSDIYLFQKGDGRDVAFDESDPSNASASVADSMFERMRQIALGTIARNWAGRGDYEVDGSVRGGEDAIDFGVGIGMQNIMLRRSGTEASPGNDLIISLVSYDANGVGTPTGDELTIKDWFESTRRVEWLRFADGEQVRIGDMTSYIIGTGGNDVILGTYGADFLYGGAGNDEIRGLAGNDFGNGGAGDDFVAGDGDQDWVLGGSGNDQVLGGAGHDTVFGDDGNDRVYGGTGSDLVVGGRGNDEVVGGAGDDVFRYQRGDGNDVVMDDYVDNWDLVWQNGVYLNGYALQSNGTVTKDGVVYFDGTRWLSHNDWNDEAKILRRHKGALNGVIAGNAGTDTLEFGVGIDIQDVMLRRSGNDLEMTIGRDNEVGRIDQGSDRVTIKDWYALGGSIENVVFAATGRHSLVGMNLNGGGDGNDAIVGTTGKDWLTGNGGDDTVDGGAGDDILAGNQGADTLTGGAGVDVLYGGSGDDTLNGGADGDLLFGGDGIDLASYAGGTGVTAYLGASQVNTGNAKGDTYIAIEGIEGSASADRLGGDGGENVLRGAGGVDDLFGGGGDDTYEYRVGDSHDRIYEGAFTLEEVIAANGTVSGAYTASWEYLGYGDVGSGDVHQYRLTITHNATGEIVYQSIDGVDFLFVDEVYAMPLPSTWPSANGQFQRSTWRNTGNGQQVMREVFQAGDGGVDTVLFGPGISLSNLRLGFGADYLQVDVRAAQIGSVKLFDQWNPDHAVELLQMGDGLVADLRTLRQLAQGGTAEADLMIGTANADSINSGAGDDVISGGDGNDTLIAGDGNDILEGGAGADVLDGGSDSITLGQAPQPGAPYGDTIRYLSSDAALTVDLAAGTIGGGHATGDTLVMNGGVSTIENVTGTDNFGDTISGDARANRLIGLGGNDWIDGRAGDDVLVGGQGNDTLIGGDGADALAGEDGDDTLQGGAGKDVLAGGAGVDLLYGGADDDRISSDDGDDIAYGGDGNDTIGGQAGADTLYGEAGDDGLSGGDGNDTLDGGIGNDALSGDAGNDLLRGGAGDDAYVFDARSGSDRIEDNEGANRVLIQAVDPSAVWLQRSGNDLLISVIGGDTVVTVAGYYNGTGRVREIVTQGGSLFLAHAEPLVQAMAQASAQVPTTMPAAVRDLLAQYWHVGNKAAPRVVNATLTTDEDVPLSGNVGAIDHDDNITGYTLVTAPGMGAITLDALTGAWTYTPAANRFGTDRFVVRVTDADGNAAEQVIDLTVRSVNDAPSDIFAPGVLEVDESAANGLSLGWFTREDHDGPTDTPTYELVDDGGGRFAISADGHLTVLDGAALDFESEAQHTVRVRVTDLAGARFEKDFVVTVRNINEAPFAPTRPPSTTPTVVGERSGNGQLVASFVMGDPDFTTPTLQIASDPHGLLEVDGNGVRIRANASIDFEALVAGGAALVDLDGDGIKEVLLSATVRAHDGEFASAQTLAFTYAVEDENEAPTDIAFTPTTTQIDERDRPQTGAASPAVLLGTLAGIDPDTTAGSDFATFAYSVADSRFEIVNGNQLRLKAGAALDFEAGATVSVTVTATDRGGAGLSVNKVLVFTVVDRDDYLYGTSAGETLTGQANRDIIQGLGGNDIVNAGTGNDDVYGGDGDDQLRGDAGDDRLWGELGNDNLQGGIGADELRGGDGVDTLLGGDGNDSLYGDGGNDSLDGGIGDDVLEGGIGNDTLLGGAGNDQLLGGDGDDVIDGGTGGDRMAGGAGVDTLTYASATSGIVLNLASGSNSGGAAGDIIEDAFERVIGSAFADTITGSAGDDNIEGGAGNDTLYGGAGNDTLIGGDGNDTIDAQSGNDVLVGGAGNDILIGGDDSDTYLIDLGSGSDEIRNYDSSGDDIDVIGYQDISRNALWFSRTGNDLVIAVVGTGVQTTIKDWYVTATAGDRANYKIDFILAGNHVSSTINAEGLVNLMAGYTKPATQAAYDALHADLAFENQWRNHWDGNGLPSISVVPTQSINEDGSLSLQFTVGDDLTPANGISVRAEAVDPNNHATIDLSKVNAPTITAGTGGNRTVNVTAKPNASGQVAIKLIATDAGGLVTERVFLLDIAPQADAPTITRALQVGTTLDGGSLALDVQAALVDADGSETLQIRISNVPTGLTLNKGTNLGGGVWSLTPAQLSGLALVGPATWSQDLTGAAALTVTAISTETATGQTAQSSTTLSVTINARPTDITVDRTLATNESTASTPIANGTVLGNFGRVDADNDGFSFTLLDNAGGRFAISTAGVLTVANGSLLDYEANTSHQIVVRVTDSGGLTRDETFVIAVQNVDEAPATPTVSSQPITIPAENVALGDAVVAQLSSSGGNGTYTYAITSDPRGWFTIVGNQLRFRAGMNFNFEDLKAAGMTLSDMDGDGRQEVVYSVDVKATSGGLDSPGVRTITVRLEDANDVPHDIANDRTVTVAENSANGTFIANFLGYDQDVTDGLSFTLVNNAGGRFVITPAGALSVANGALLDYESASAHTITVRVTDTYNATRDETFTVAVTNVNEQPSTPWITAWGSPFFQEGTPGALHIASLASSDPDGPAPSLIEAFDPWDWVQMSGNALYLRSGLTFDFDNLVQHGQDWWRTITDANGNGQLEVNYAVAITANDGALGSPDHAWIWISVEDVNEAPWTWGQNFWVSEASPGAGQTHVGTVAFGDNDYQNYNRSHVFSITGGDVGMFSINNAGQIFLQGQANYEAAQNHAILVTVTDRGGSGYSSSAWMNVAVGNVNEAPINPGWNFTVGAIATNGTVTTLQASDPDGDPLTLWVMSATRDGADVTSKFYIQNGQLKVSSAIAQTFEPYWFIVQVGARDPSGLVTQAGFRITVAKKPGSGNPPVVFDLDGDGVELVSLMNSGIRFDQNRDGLKDRTGWIGADDGVLALDRDGNGAIDNGQEISFVQDLPGAESDLQGLAAYDSNGNERFDAGDARFGEFRVWRDANQDGISQAGELQTLAQAGIASIDLNGVRTDADPRDLTDNVLYATSTYTRVDGSSGRVGDVFLAYEDAAAPADVAIEPIDVDDASFEREADARMGAGGSRGGRRGRGLRGDDGMDGGTGDAAAGKVDRNAKRERALAAAAAAPHADPAAPPPLRSGSAATGDAMAPVDPSHSRLRAGEASASDAAAQNDDAFVPDGGQQRSALHDGLALAQKKRFQMIEAMAVFSAQPYAQGLSTAARDPATIELLTSLPDYRISRS</sequence>
<reference evidence="7" key="1">
    <citation type="journal article" date="2019" name="Int. J. Syst. Evol. Microbiol.">
        <title>The Global Catalogue of Microorganisms (GCM) 10K type strain sequencing project: providing services to taxonomists for standard genome sequencing and annotation.</title>
        <authorList>
            <consortium name="The Broad Institute Genomics Platform"/>
            <consortium name="The Broad Institute Genome Sequencing Center for Infectious Disease"/>
            <person name="Wu L."/>
            <person name="Ma J."/>
        </authorList>
    </citation>
    <scope>NUCLEOTIDE SEQUENCE [LARGE SCALE GENOMIC DNA]</scope>
    <source>
        <strain evidence="7">JCM 19212</strain>
    </source>
</reference>
<feature type="compositionally biased region" description="Low complexity" evidence="4">
    <location>
        <begin position="4158"/>
        <end position="4169"/>
    </location>
</feature>
<feature type="compositionally biased region" description="Basic and acidic residues" evidence="4">
    <location>
        <begin position="4147"/>
        <end position="4157"/>
    </location>
</feature>
<dbReference type="SMART" id="SM00112">
    <property type="entry name" value="CA"/>
    <property type="match status" value="7"/>
</dbReference>
<dbReference type="SUPFAM" id="SSF49313">
    <property type="entry name" value="Cadherin-like"/>
    <property type="match status" value="5"/>
</dbReference>